<dbReference type="EMBL" id="AQPX01000013">
    <property type="protein sequence ID" value="EON73250.1"/>
    <property type="molecule type" value="Genomic_DNA"/>
</dbReference>
<dbReference type="Proteomes" id="UP000013911">
    <property type="component" value="Unassembled WGS sequence"/>
</dbReference>
<proteinExistence type="predicted"/>
<comment type="caution">
    <text evidence="1">The sequence shown here is derived from an EMBL/GenBank/DDBJ whole genome shotgun (WGS) entry which is preliminary data.</text>
</comment>
<reference evidence="1 2" key="1">
    <citation type="submission" date="2013-04" db="EMBL/GenBank/DDBJ databases">
        <title>Draft genome of the heavy metal tolerant bacterium Lysinibacillus sphaericus strain OT4b.31.</title>
        <authorList>
            <person name="Pena-Montenegro T.D."/>
            <person name="Dussan J."/>
        </authorList>
    </citation>
    <scope>NUCLEOTIDE SEQUENCE [LARGE SCALE GENOMIC DNA]</scope>
    <source>
        <strain evidence="1 2">OT4b.31</strain>
    </source>
</reference>
<organism evidence="1 2">
    <name type="scientific">Lysinibacillus sphaericus OT4b.31</name>
    <dbReference type="NCBI Taxonomy" id="1285586"/>
    <lineage>
        <taxon>Bacteria</taxon>
        <taxon>Bacillati</taxon>
        <taxon>Bacillota</taxon>
        <taxon>Bacilli</taxon>
        <taxon>Bacillales</taxon>
        <taxon>Bacillaceae</taxon>
        <taxon>Lysinibacillus</taxon>
    </lineage>
</organism>
<dbReference type="HOGENOM" id="CLU_2700349_0_0_9"/>
<dbReference type="AlphaFoldDB" id="R7ZGL1"/>
<accession>R7ZGL1</accession>
<name>R7ZGL1_LYSSH</name>
<evidence type="ECO:0000313" key="1">
    <source>
        <dbReference type="EMBL" id="EON73250.1"/>
    </source>
</evidence>
<evidence type="ECO:0000313" key="2">
    <source>
        <dbReference type="Proteomes" id="UP000013911"/>
    </source>
</evidence>
<sequence length="73" mass="8068">MNISILKKLVHLASAPVSTKGLGNAGQSRDLLIFLWFFEAEKASEETSQLDPARSGAKEESSWFVRGKRVVFS</sequence>
<gene>
    <name evidence="1" type="ORF">H131_07223</name>
</gene>
<protein>
    <submittedName>
        <fullName evidence="1">Uncharacterized protein</fullName>
    </submittedName>
</protein>